<sequence>MNQETDDQRHRREEAERRERRKASKSQKSEAQKEKERKRKEHAQKILQQHGGKKQKTSSSTAVPTSSDGTSVSPFQQLFKFRAQGFEISFKFRNAPPRPPVGPCFMGADVDEKLRDLSKYKPLNAVDENHRWKLHTEPDLGVPLAPSAIDPRSYKFVVTNPPPLDAADADLLDWKGSMGDSAAEQLKRMRDDARAKARLALLGKGSLDRILMEKTKTSMAASNESDATRKIFSRVLNEGMQSWMKKTTYMTNDYSRRVHDFKSLAKTKREVEDDLELRQQTITQRRSAAAISKTFDEGKQAVVTHPSKSNVKPVAEMEFLPDESHWVYSYTHVVIEKPPSGEEVTRMKEAIIGNVQQDDVSARMTCELFVKSKTNLQEDDTSEMIPYEAVQQYDLDVVPLKEEDAPHISFCIWVNPESGSAMYTPVSSRVHLSGAKPLKNEHYKMEVTRRQINDDDRAEMKERLMELEADEAVKGDNHPGDNIDSKGKSTPTSLDDDDSDSDKDASF</sequence>
<comment type="similarity">
    <text evidence="2">Belongs to the PAF1 family.</text>
</comment>
<feature type="compositionally biased region" description="Basic and acidic residues" evidence="4">
    <location>
        <begin position="450"/>
        <end position="487"/>
    </location>
</feature>
<evidence type="ECO:0000256" key="2">
    <source>
        <dbReference type="ARBA" id="ARBA00007560"/>
    </source>
</evidence>
<protein>
    <submittedName>
        <fullName evidence="5">RNA polymerase II associated Paf1 family protein</fullName>
    </submittedName>
</protein>
<dbReference type="Proteomes" id="UP000693970">
    <property type="component" value="Unassembled WGS sequence"/>
</dbReference>
<evidence type="ECO:0000256" key="4">
    <source>
        <dbReference type="SAM" id="MobiDB-lite"/>
    </source>
</evidence>
<accession>A0A9K3PNT5</accession>
<feature type="region of interest" description="Disordered" evidence="4">
    <location>
        <begin position="1"/>
        <end position="72"/>
    </location>
</feature>
<dbReference type="OrthoDB" id="10260285at2759"/>
<feature type="region of interest" description="Disordered" evidence="4">
    <location>
        <begin position="450"/>
        <end position="507"/>
    </location>
</feature>
<evidence type="ECO:0000256" key="1">
    <source>
        <dbReference type="ARBA" id="ARBA00004123"/>
    </source>
</evidence>
<gene>
    <name evidence="5" type="ORF">IV203_003651</name>
</gene>
<comment type="subcellular location">
    <subcellularLocation>
        <location evidence="1">Nucleus</location>
    </subcellularLocation>
</comment>
<reference evidence="5" key="1">
    <citation type="journal article" date="2021" name="Sci. Rep.">
        <title>Diploid genomic architecture of Nitzschia inconspicua, an elite biomass production diatom.</title>
        <authorList>
            <person name="Oliver A."/>
            <person name="Podell S."/>
            <person name="Pinowska A."/>
            <person name="Traller J.C."/>
            <person name="Smith S.R."/>
            <person name="McClure R."/>
            <person name="Beliaev A."/>
            <person name="Bohutskyi P."/>
            <person name="Hill E.A."/>
            <person name="Rabines A."/>
            <person name="Zheng H."/>
            <person name="Allen L.Z."/>
            <person name="Kuo A."/>
            <person name="Grigoriev I.V."/>
            <person name="Allen A.E."/>
            <person name="Hazlebeck D."/>
            <person name="Allen E.E."/>
        </authorList>
    </citation>
    <scope>NUCLEOTIDE SEQUENCE</scope>
    <source>
        <strain evidence="5">Hildebrandi</strain>
    </source>
</reference>
<feature type="compositionally biased region" description="Polar residues" evidence="4">
    <location>
        <begin position="57"/>
        <end position="72"/>
    </location>
</feature>
<dbReference type="PANTHER" id="PTHR23188">
    <property type="entry name" value="RNA POLYMERASE II-ASSOCIATED FACTOR 1 HOMOLOG"/>
    <property type="match status" value="1"/>
</dbReference>
<keyword evidence="3" id="KW-0539">Nucleus</keyword>
<evidence type="ECO:0000256" key="3">
    <source>
        <dbReference type="ARBA" id="ARBA00023242"/>
    </source>
</evidence>
<dbReference type="GO" id="GO:0003682">
    <property type="term" value="F:chromatin binding"/>
    <property type="evidence" value="ECO:0007669"/>
    <property type="project" value="TreeGrafter"/>
</dbReference>
<dbReference type="GO" id="GO:0000993">
    <property type="term" value="F:RNA polymerase II complex binding"/>
    <property type="evidence" value="ECO:0007669"/>
    <property type="project" value="TreeGrafter"/>
</dbReference>
<dbReference type="GO" id="GO:0016593">
    <property type="term" value="C:Cdc73/Paf1 complex"/>
    <property type="evidence" value="ECO:0007669"/>
    <property type="project" value="InterPro"/>
</dbReference>
<dbReference type="GO" id="GO:0006368">
    <property type="term" value="P:transcription elongation by RNA polymerase II"/>
    <property type="evidence" value="ECO:0007669"/>
    <property type="project" value="InterPro"/>
</dbReference>
<reference evidence="5" key="2">
    <citation type="submission" date="2021-04" db="EMBL/GenBank/DDBJ databases">
        <authorList>
            <person name="Podell S."/>
        </authorList>
    </citation>
    <scope>NUCLEOTIDE SEQUENCE</scope>
    <source>
        <strain evidence="5">Hildebrandi</strain>
    </source>
</reference>
<proteinExistence type="inferred from homology"/>
<evidence type="ECO:0000313" key="5">
    <source>
        <dbReference type="EMBL" id="KAG7354295.1"/>
    </source>
</evidence>
<feature type="compositionally biased region" description="Basic and acidic residues" evidence="4">
    <location>
        <begin position="1"/>
        <end position="18"/>
    </location>
</feature>
<dbReference type="InterPro" id="IPR007133">
    <property type="entry name" value="RNA_pol_II-assoc_Paf1"/>
</dbReference>
<dbReference type="PANTHER" id="PTHR23188:SF12">
    <property type="entry name" value="RNA POLYMERASE II-ASSOCIATED FACTOR 1 HOMOLOG"/>
    <property type="match status" value="1"/>
</dbReference>
<dbReference type="EMBL" id="JAGRRH010000016">
    <property type="protein sequence ID" value="KAG7354295.1"/>
    <property type="molecule type" value="Genomic_DNA"/>
</dbReference>
<keyword evidence="6" id="KW-1185">Reference proteome</keyword>
<dbReference type="AlphaFoldDB" id="A0A9K3PNT5"/>
<name>A0A9K3PNT5_9STRA</name>
<evidence type="ECO:0000313" key="6">
    <source>
        <dbReference type="Proteomes" id="UP000693970"/>
    </source>
</evidence>
<comment type="caution">
    <text evidence="5">The sequence shown here is derived from an EMBL/GenBank/DDBJ whole genome shotgun (WGS) entry which is preliminary data.</text>
</comment>
<dbReference type="Pfam" id="PF03985">
    <property type="entry name" value="Paf1"/>
    <property type="match status" value="2"/>
</dbReference>
<organism evidence="5 6">
    <name type="scientific">Nitzschia inconspicua</name>
    <dbReference type="NCBI Taxonomy" id="303405"/>
    <lineage>
        <taxon>Eukaryota</taxon>
        <taxon>Sar</taxon>
        <taxon>Stramenopiles</taxon>
        <taxon>Ochrophyta</taxon>
        <taxon>Bacillariophyta</taxon>
        <taxon>Bacillariophyceae</taxon>
        <taxon>Bacillariophycidae</taxon>
        <taxon>Bacillariales</taxon>
        <taxon>Bacillariaceae</taxon>
        <taxon>Nitzschia</taxon>
    </lineage>
</organism>